<dbReference type="NCBIfam" id="TIGR00765">
    <property type="entry name" value="yihY_not_rbn"/>
    <property type="match status" value="1"/>
</dbReference>
<dbReference type="OrthoDB" id="9808671at2"/>
<feature type="transmembrane region" description="Helical" evidence="7">
    <location>
        <begin position="105"/>
        <end position="124"/>
    </location>
</feature>
<dbReference type="GO" id="GO:0005886">
    <property type="term" value="C:plasma membrane"/>
    <property type="evidence" value="ECO:0007669"/>
    <property type="project" value="UniProtKB-SubCell"/>
</dbReference>
<proteinExistence type="inferred from homology"/>
<dbReference type="PATRIC" id="fig|1300345.3.peg.1347"/>
<dbReference type="PANTHER" id="PTHR30213">
    <property type="entry name" value="INNER MEMBRANE PROTEIN YHJD"/>
    <property type="match status" value="1"/>
</dbReference>
<feature type="transmembrane region" description="Helical" evidence="7">
    <location>
        <begin position="185"/>
        <end position="206"/>
    </location>
</feature>
<feature type="transmembrane region" description="Helical" evidence="7">
    <location>
        <begin position="42"/>
        <end position="68"/>
    </location>
</feature>
<comment type="caution">
    <text evidence="8">The sequence shown here is derived from an EMBL/GenBank/DDBJ whole genome shotgun (WGS) entry which is preliminary data.</text>
</comment>
<keyword evidence="3" id="KW-0997">Cell inner membrane</keyword>
<dbReference type="NCBIfam" id="NF003256">
    <property type="entry name" value="PRK04214.1"/>
    <property type="match status" value="1"/>
</dbReference>
<evidence type="ECO:0000313" key="8">
    <source>
        <dbReference type="EMBL" id="KGQ19533.1"/>
    </source>
</evidence>
<sequence>MEPLDTLYRWTGYLRDRHRLGTFFRFLWQRFMGDNLFQAAGALSYTTVFALVPLFVVGFGVLSAFPVFDLWRDRLVDYIFSNFVPSSARAVEAYLRQFSANAGQLTAAGIVALVVSLLITLNSVEVTFNRIWRVPTARPKFARFLVYWTVFTLGALVAATSLALSSRFFAMALFETDAGRFLEQALVRATPFVIELVAFATVFKVVPHRTVLWRHAFAGAFLAALLFEGVKLWLGVFIGNFASYGKVYGTLAFLPIFLVWIYLGWTSILLGASFAASMSSFRYQPVSLRLPLGYEMYGLLRMLGRFHVARAHGKGLHSQEIQTLEPVLTDSMIQEMLGQLCQIGLLSRAESGEWLLARDLDDITLSELYEACQLRVPVAEAHVPMRDDPLGQCAYHTLDELRLPLRDLLKKKVSSIYESLE</sequence>
<evidence type="ECO:0000256" key="5">
    <source>
        <dbReference type="ARBA" id="ARBA00022989"/>
    </source>
</evidence>
<accession>A0A0A2WIB6</accession>
<dbReference type="eggNOG" id="COG1295">
    <property type="taxonomic scope" value="Bacteria"/>
</dbReference>
<keyword evidence="9" id="KW-1185">Reference proteome</keyword>
<dbReference type="STRING" id="1300345.LF41_2793"/>
<evidence type="ECO:0000256" key="6">
    <source>
        <dbReference type="ARBA" id="ARBA00023136"/>
    </source>
</evidence>
<dbReference type="HAMAP" id="MF_00672">
    <property type="entry name" value="UPF0761"/>
    <property type="match status" value="1"/>
</dbReference>
<comment type="subcellular location">
    <subcellularLocation>
        <location evidence="1 7">Cell membrane</location>
        <topology evidence="1 7">Multi-pass membrane protein</topology>
    </subcellularLocation>
</comment>
<dbReference type="InterPro" id="IPR017039">
    <property type="entry name" value="Virul_fac_BrkB"/>
</dbReference>
<dbReference type="RefSeq" id="WP_036167830.1">
    <property type="nucleotide sequence ID" value="NZ_JRKJ01000007.1"/>
</dbReference>
<evidence type="ECO:0000256" key="2">
    <source>
        <dbReference type="ARBA" id="ARBA00022475"/>
    </source>
</evidence>
<comment type="similarity">
    <text evidence="7">Belongs to the UPF0761 family.</text>
</comment>
<evidence type="ECO:0000256" key="3">
    <source>
        <dbReference type="ARBA" id="ARBA00022519"/>
    </source>
</evidence>
<feature type="transmembrane region" description="Helical" evidence="7">
    <location>
        <begin position="145"/>
        <end position="165"/>
    </location>
</feature>
<protein>
    <recommendedName>
        <fullName evidence="7">UPF0761 membrane protein LF41_2793</fullName>
    </recommendedName>
</protein>
<dbReference type="PANTHER" id="PTHR30213:SF0">
    <property type="entry name" value="UPF0761 MEMBRANE PROTEIN YIHY"/>
    <property type="match status" value="1"/>
</dbReference>
<organism evidence="8 9">
    <name type="scientific">Lysobacter dokdonensis DS-58</name>
    <dbReference type="NCBI Taxonomy" id="1300345"/>
    <lineage>
        <taxon>Bacteria</taxon>
        <taxon>Pseudomonadati</taxon>
        <taxon>Pseudomonadota</taxon>
        <taxon>Gammaproteobacteria</taxon>
        <taxon>Lysobacterales</taxon>
        <taxon>Lysobacteraceae</taxon>
        <taxon>Noviluteimonas</taxon>
    </lineage>
</organism>
<dbReference type="EMBL" id="JRKJ01000007">
    <property type="protein sequence ID" value="KGQ19533.1"/>
    <property type="molecule type" value="Genomic_DNA"/>
</dbReference>
<keyword evidence="5 7" id="KW-1133">Transmembrane helix</keyword>
<evidence type="ECO:0000256" key="4">
    <source>
        <dbReference type="ARBA" id="ARBA00022692"/>
    </source>
</evidence>
<evidence type="ECO:0000256" key="1">
    <source>
        <dbReference type="ARBA" id="ARBA00004651"/>
    </source>
</evidence>
<reference evidence="8 9" key="1">
    <citation type="submission" date="2014-09" db="EMBL/GenBank/DDBJ databases">
        <title>Genome sequences of Lysobacter dokdonensis DS-58.</title>
        <authorList>
            <person name="Kim J.F."/>
            <person name="Kwak M.-J."/>
        </authorList>
    </citation>
    <scope>NUCLEOTIDE SEQUENCE [LARGE SCALE GENOMIC DNA]</scope>
    <source>
        <strain evidence="8 9">DS-58</strain>
    </source>
</reference>
<feature type="transmembrane region" description="Helical" evidence="7">
    <location>
        <begin position="218"/>
        <end position="239"/>
    </location>
</feature>
<dbReference type="AlphaFoldDB" id="A0A0A2WIB6"/>
<feature type="transmembrane region" description="Helical" evidence="7">
    <location>
        <begin position="251"/>
        <end position="275"/>
    </location>
</feature>
<keyword evidence="6 7" id="KW-0472">Membrane</keyword>
<dbReference type="InterPro" id="IPR023679">
    <property type="entry name" value="UPF0761_bac"/>
</dbReference>
<keyword evidence="2 7" id="KW-1003">Cell membrane</keyword>
<gene>
    <name evidence="8" type="ORF">LF41_2793</name>
</gene>
<evidence type="ECO:0000256" key="7">
    <source>
        <dbReference type="HAMAP-Rule" id="MF_00672"/>
    </source>
</evidence>
<name>A0A0A2WIB6_9GAMM</name>
<dbReference type="Proteomes" id="UP000030518">
    <property type="component" value="Unassembled WGS sequence"/>
</dbReference>
<evidence type="ECO:0000313" key="9">
    <source>
        <dbReference type="Proteomes" id="UP000030518"/>
    </source>
</evidence>
<keyword evidence="4 7" id="KW-0812">Transmembrane</keyword>
<dbReference type="Pfam" id="PF03631">
    <property type="entry name" value="Virul_fac_BrkB"/>
    <property type="match status" value="1"/>
</dbReference>